<comment type="caution">
    <text evidence="3">The sequence shown here is derived from an EMBL/GenBank/DDBJ whole genome shotgun (WGS) entry which is preliminary data.</text>
</comment>
<dbReference type="RefSeq" id="WP_377391760.1">
    <property type="nucleotide sequence ID" value="NZ_JBHSAN010000027.1"/>
</dbReference>
<dbReference type="InterPro" id="IPR050631">
    <property type="entry name" value="PheA/TfdB_FAD_monoxygenase"/>
</dbReference>
<dbReference type="Gene3D" id="3.30.70.2450">
    <property type="match status" value="1"/>
</dbReference>
<dbReference type="InterPro" id="IPR036188">
    <property type="entry name" value="FAD/NAD-bd_sf"/>
</dbReference>
<dbReference type="PANTHER" id="PTHR43476:SF3">
    <property type="entry name" value="FAD-BINDING MONOOXYGENASE"/>
    <property type="match status" value="1"/>
</dbReference>
<evidence type="ECO:0000313" key="4">
    <source>
        <dbReference type="Proteomes" id="UP001597478"/>
    </source>
</evidence>
<protein>
    <submittedName>
        <fullName evidence="3">FAD-dependent oxidoreductase</fullName>
    </submittedName>
</protein>
<dbReference type="Proteomes" id="UP001597478">
    <property type="component" value="Unassembled WGS sequence"/>
</dbReference>
<gene>
    <name evidence="3" type="ORF">ACFS2C_10065</name>
</gene>
<name>A0ABW5WBN8_9PSEU</name>
<dbReference type="EMBL" id="JBHUOF010000012">
    <property type="protein sequence ID" value="MFD2799736.1"/>
    <property type="molecule type" value="Genomic_DNA"/>
</dbReference>
<evidence type="ECO:0000256" key="1">
    <source>
        <dbReference type="ARBA" id="ARBA00023002"/>
    </source>
</evidence>
<sequence length="416" mass="45470">MLADTELPVVVVGAGPCGMGLAACLVHAGIKTLVLDRDDHVSTEWRASTFHPPTLEQLAPVGLTEKMVEAGLVADRYQIRDRRLGLVAEFDYSTLSGDTDYPFRLQLEQYKFVELALDYIRAGGRAEVRYSTELIAIDQSGPNPVITVSGPSGTERIEAAFVVGADGAKSTTRKLLGIGFDGWTYQQRFLLISTDLDFGRHMPDLCHVNYIADPEEFVMLLRIPDVWRVLVPVREDADPEQVTSPENLRRVIEGVVGADAAGTELGILGHQLYNVHQRVAERLYDGRVVLVGDAAHINSPMGGFGLNSGLQDSFDLAVRLGRLLGDRPTDPEAVDTELSTYSDTRRAVALEHVRRMSHNNTQLLMRADEAERAADRARLAAIAADPEATRSYLLDASMINAAREHGFGRPVSGAAI</sequence>
<dbReference type="Pfam" id="PF01494">
    <property type="entry name" value="FAD_binding_3"/>
    <property type="match status" value="1"/>
</dbReference>
<evidence type="ECO:0000313" key="3">
    <source>
        <dbReference type="EMBL" id="MFD2799736.1"/>
    </source>
</evidence>
<proteinExistence type="predicted"/>
<dbReference type="Gene3D" id="3.50.50.60">
    <property type="entry name" value="FAD/NAD(P)-binding domain"/>
    <property type="match status" value="1"/>
</dbReference>
<keyword evidence="4" id="KW-1185">Reference proteome</keyword>
<reference evidence="4" key="1">
    <citation type="journal article" date="2019" name="Int. J. Syst. Evol. Microbiol.">
        <title>The Global Catalogue of Microorganisms (GCM) 10K type strain sequencing project: providing services to taxonomists for standard genome sequencing and annotation.</title>
        <authorList>
            <consortium name="The Broad Institute Genomics Platform"/>
            <consortium name="The Broad Institute Genome Sequencing Center for Infectious Disease"/>
            <person name="Wu L."/>
            <person name="Ma J."/>
        </authorList>
    </citation>
    <scope>NUCLEOTIDE SEQUENCE [LARGE SCALE GENOMIC DNA]</scope>
    <source>
        <strain evidence="4">IBRC-M 10906</strain>
    </source>
</reference>
<dbReference type="PANTHER" id="PTHR43476">
    <property type="entry name" value="3-(3-HYDROXY-PHENYL)PROPIONATE/3-HYDROXYCINNAMIC ACID HYDROXYLASE"/>
    <property type="match status" value="1"/>
</dbReference>
<organism evidence="3 4">
    <name type="scientific">Prauserella oleivorans</name>
    <dbReference type="NCBI Taxonomy" id="1478153"/>
    <lineage>
        <taxon>Bacteria</taxon>
        <taxon>Bacillati</taxon>
        <taxon>Actinomycetota</taxon>
        <taxon>Actinomycetes</taxon>
        <taxon>Pseudonocardiales</taxon>
        <taxon>Pseudonocardiaceae</taxon>
        <taxon>Prauserella</taxon>
    </lineage>
</organism>
<dbReference type="SUPFAM" id="SSF51905">
    <property type="entry name" value="FAD/NAD(P)-binding domain"/>
    <property type="match status" value="1"/>
</dbReference>
<keyword evidence="1" id="KW-0560">Oxidoreductase</keyword>
<dbReference type="InterPro" id="IPR002938">
    <property type="entry name" value="FAD-bd"/>
</dbReference>
<dbReference type="PRINTS" id="PR00420">
    <property type="entry name" value="RNGMNOXGNASE"/>
</dbReference>
<evidence type="ECO:0000259" key="2">
    <source>
        <dbReference type="Pfam" id="PF01494"/>
    </source>
</evidence>
<accession>A0ABW5WBN8</accession>
<feature type="domain" description="FAD-binding" evidence="2">
    <location>
        <begin position="7"/>
        <end position="354"/>
    </location>
</feature>